<protein>
    <submittedName>
        <fullName evidence="2">Urease accessory protein</fullName>
    </submittedName>
</protein>
<reference evidence="2 3" key="1">
    <citation type="submission" date="2019-06" db="EMBL/GenBank/DDBJ databases">
        <title>Whole genome shotgun sequence of Vibrio inusitatus NBRC 102082.</title>
        <authorList>
            <person name="Hosoyama A."/>
            <person name="Uohara A."/>
            <person name="Ohji S."/>
            <person name="Ichikawa N."/>
        </authorList>
    </citation>
    <scope>NUCLEOTIDE SEQUENCE [LARGE SCALE GENOMIC DNA]</scope>
    <source>
        <strain evidence="2 3">NBRC 102082</strain>
    </source>
</reference>
<feature type="transmembrane region" description="Helical" evidence="1">
    <location>
        <begin position="56"/>
        <end position="75"/>
    </location>
</feature>
<evidence type="ECO:0000256" key="1">
    <source>
        <dbReference type="SAM" id="Phobius"/>
    </source>
</evidence>
<feature type="transmembrane region" description="Helical" evidence="1">
    <location>
        <begin position="107"/>
        <end position="128"/>
    </location>
</feature>
<keyword evidence="1" id="KW-1133">Transmembrane helix</keyword>
<dbReference type="Pfam" id="PF04955">
    <property type="entry name" value="HupE_UreJ"/>
    <property type="match status" value="1"/>
</dbReference>
<dbReference type="Proteomes" id="UP000318717">
    <property type="component" value="Unassembled WGS sequence"/>
</dbReference>
<gene>
    <name evidence="2" type="ORF">VIN01S_26810</name>
</gene>
<dbReference type="EMBL" id="BJLF01000013">
    <property type="protein sequence ID" value="GEA51877.1"/>
    <property type="molecule type" value="Genomic_DNA"/>
</dbReference>
<accession>A0A4Y3HXR6</accession>
<evidence type="ECO:0000313" key="2">
    <source>
        <dbReference type="EMBL" id="GEA51877.1"/>
    </source>
</evidence>
<evidence type="ECO:0000313" key="3">
    <source>
        <dbReference type="Proteomes" id="UP000318717"/>
    </source>
</evidence>
<comment type="caution">
    <text evidence="2">The sequence shown here is derived from an EMBL/GenBank/DDBJ whole genome shotgun (WGS) entry which is preliminary data.</text>
</comment>
<proteinExistence type="predicted"/>
<dbReference type="AlphaFoldDB" id="A0A4Y3HXR6"/>
<keyword evidence="1" id="KW-0812">Transmembrane</keyword>
<dbReference type="PIRSF" id="PIRSF016919">
    <property type="entry name" value="HupE_UreJ"/>
    <property type="match status" value="1"/>
</dbReference>
<dbReference type="InterPro" id="IPR007038">
    <property type="entry name" value="HupE_UreJ"/>
</dbReference>
<feature type="transmembrane region" description="Helical" evidence="1">
    <location>
        <begin position="164"/>
        <end position="183"/>
    </location>
</feature>
<keyword evidence="3" id="KW-1185">Reference proteome</keyword>
<organism evidence="2 3">
    <name type="scientific">Vibrio inusitatus NBRC 102082</name>
    <dbReference type="NCBI Taxonomy" id="1219070"/>
    <lineage>
        <taxon>Bacteria</taxon>
        <taxon>Pseudomonadati</taxon>
        <taxon>Pseudomonadota</taxon>
        <taxon>Gammaproteobacteria</taxon>
        <taxon>Vibrionales</taxon>
        <taxon>Vibrionaceae</taxon>
        <taxon>Vibrio</taxon>
    </lineage>
</organism>
<keyword evidence="1" id="KW-0472">Membrane</keyword>
<name>A0A4Y3HXR6_9VIBR</name>
<sequence>MIEMKSFSSSDDIGNKVSFMKKIGIFALLMCPGLALAHPSHSDVGFASGFVHPLTGMDHLAAMLGVGLICSFFFNKQRNIKLAVLLVLALSLVAGALLAVVGLKLQFFEAMITLSIVCVGMFLLFGGLGRSINQWAVCSLAVLSAFHGYVHIIEGSGAMDFGQYTLGFIMSSLALYCTGLSLGNKLSSVFGKQQLCVLSGSVYIMLALGL</sequence>
<feature type="transmembrane region" description="Helical" evidence="1">
    <location>
        <begin position="82"/>
        <end position="101"/>
    </location>
</feature>
<dbReference type="OrthoDB" id="9808192at2"/>
<feature type="transmembrane region" description="Helical" evidence="1">
    <location>
        <begin position="135"/>
        <end position="152"/>
    </location>
</feature>